<dbReference type="InterPro" id="IPR035069">
    <property type="entry name" value="TTHA1013/TTHA0281-like"/>
</dbReference>
<evidence type="ECO:0000313" key="1">
    <source>
        <dbReference type="EMBL" id="QNO53140.1"/>
    </source>
</evidence>
<dbReference type="AlphaFoldDB" id="A0A7G9YYQ6"/>
<sequence>MKTYIFKVTIEEDFFEDGREAYHAYAPALKGAATWGYSKEEAIDNIKEVIQMIVESKIEHHELLPSEDRATGMVTVSTEPKVSVTV</sequence>
<proteinExistence type="predicted"/>
<accession>A0A7G9YYQ6</accession>
<name>A0A7G9YYQ6_9EURY</name>
<dbReference type="PANTHER" id="PTHR34504:SF4">
    <property type="entry name" value="ANTITOXIN HICB"/>
    <property type="match status" value="1"/>
</dbReference>
<organism evidence="1">
    <name type="scientific">Candidatus Methanophagaceae archaeon ANME-1 ERB6</name>
    <dbReference type="NCBI Taxonomy" id="2759912"/>
    <lineage>
        <taxon>Archaea</taxon>
        <taxon>Methanobacteriati</taxon>
        <taxon>Methanobacteriota</taxon>
        <taxon>Stenosarchaea group</taxon>
        <taxon>Methanomicrobia</taxon>
        <taxon>Candidatus Methanophagales</taxon>
        <taxon>Candidatus Methanophagaceae</taxon>
    </lineage>
</organism>
<protein>
    <submittedName>
        <fullName evidence="1">Uncharacterized protein</fullName>
    </submittedName>
</protein>
<dbReference type="InterPro" id="IPR051404">
    <property type="entry name" value="TA_system_antitoxin"/>
</dbReference>
<dbReference type="PANTHER" id="PTHR34504">
    <property type="entry name" value="ANTITOXIN HICB"/>
    <property type="match status" value="1"/>
</dbReference>
<dbReference type="Gene3D" id="3.30.160.250">
    <property type="match status" value="1"/>
</dbReference>
<gene>
    <name evidence="1" type="ORF">GJIJNDME_00026</name>
</gene>
<dbReference type="EMBL" id="MT631532">
    <property type="protein sequence ID" value="QNO53140.1"/>
    <property type="molecule type" value="Genomic_DNA"/>
</dbReference>
<dbReference type="SUPFAM" id="SSF143100">
    <property type="entry name" value="TTHA1013/TTHA0281-like"/>
    <property type="match status" value="1"/>
</dbReference>
<reference evidence="1" key="1">
    <citation type="submission" date="2020-06" db="EMBL/GenBank/DDBJ databases">
        <title>Unique genomic features of the anaerobic methanotrophic archaea.</title>
        <authorList>
            <person name="Chadwick G.L."/>
            <person name="Skennerton C.T."/>
            <person name="Laso-Perez R."/>
            <person name="Leu A.O."/>
            <person name="Speth D.R."/>
            <person name="Yu H."/>
            <person name="Morgan-Lang C."/>
            <person name="Hatzenpichler R."/>
            <person name="Goudeau D."/>
            <person name="Malmstrom R."/>
            <person name="Brazelton W.J."/>
            <person name="Woyke T."/>
            <person name="Hallam S.J."/>
            <person name="Tyson G.W."/>
            <person name="Wegener G."/>
            <person name="Boetius A."/>
            <person name="Orphan V."/>
        </authorList>
    </citation>
    <scope>NUCLEOTIDE SEQUENCE</scope>
</reference>